<dbReference type="AlphaFoldDB" id="A0A816BAB4"/>
<organism evidence="2 4">
    <name type="scientific">Didymodactylos carnosus</name>
    <dbReference type="NCBI Taxonomy" id="1234261"/>
    <lineage>
        <taxon>Eukaryota</taxon>
        <taxon>Metazoa</taxon>
        <taxon>Spiralia</taxon>
        <taxon>Gnathifera</taxon>
        <taxon>Rotifera</taxon>
        <taxon>Eurotatoria</taxon>
        <taxon>Bdelloidea</taxon>
        <taxon>Philodinida</taxon>
        <taxon>Philodinidae</taxon>
        <taxon>Didymodactylos</taxon>
    </lineage>
</organism>
<evidence type="ECO:0000313" key="4">
    <source>
        <dbReference type="Proteomes" id="UP000663829"/>
    </source>
</evidence>
<feature type="compositionally biased region" description="Polar residues" evidence="1">
    <location>
        <begin position="49"/>
        <end position="61"/>
    </location>
</feature>
<comment type="caution">
    <text evidence="2">The sequence shown here is derived from an EMBL/GenBank/DDBJ whole genome shotgun (WGS) entry which is preliminary data.</text>
</comment>
<feature type="compositionally biased region" description="Basic residues" evidence="1">
    <location>
        <begin position="78"/>
        <end position="88"/>
    </location>
</feature>
<sequence length="269" mass="31397">MATEVIETNTMVAADTPTETTIANENQNITSTSGGDSQEGRRTRRDGVRQQQAVQHQNGLNRQHDRRNGNGSGSGSRVRGRGRSRQQRQRIYRGMFHEQSARDHFSFFFLGMHMQLRDQSYLPSHYWRDLHYQTGPFVRSPTAADRASAHHVHAREPEFLRTLTPHVQQTIYRGAIDKRKGQNRNALYPLSPAQYRQLEAAGLRKKYAPCQFLLQTFRLRTEFRVGDYRRAAANIQFRLFEKKTNIENRKWSAPFLRMRFQQKAAEFIM</sequence>
<protein>
    <submittedName>
        <fullName evidence="2">Uncharacterized protein</fullName>
    </submittedName>
</protein>
<dbReference type="EMBL" id="CAJNOQ010037567">
    <property type="protein sequence ID" value="CAF1608809.1"/>
    <property type="molecule type" value="Genomic_DNA"/>
</dbReference>
<dbReference type="Proteomes" id="UP000663829">
    <property type="component" value="Unassembled WGS sequence"/>
</dbReference>
<keyword evidence="4" id="KW-1185">Reference proteome</keyword>
<name>A0A816BAB4_9BILA</name>
<dbReference type="Proteomes" id="UP000681722">
    <property type="component" value="Unassembled WGS sequence"/>
</dbReference>
<dbReference type="EMBL" id="CAJOBC010104253">
    <property type="protein sequence ID" value="CAF4490638.1"/>
    <property type="molecule type" value="Genomic_DNA"/>
</dbReference>
<evidence type="ECO:0000256" key="1">
    <source>
        <dbReference type="SAM" id="MobiDB-lite"/>
    </source>
</evidence>
<dbReference type="OrthoDB" id="10037667at2759"/>
<evidence type="ECO:0000313" key="2">
    <source>
        <dbReference type="EMBL" id="CAF1608809.1"/>
    </source>
</evidence>
<feature type="region of interest" description="Disordered" evidence="1">
    <location>
        <begin position="1"/>
        <end position="88"/>
    </location>
</feature>
<proteinExistence type="predicted"/>
<feature type="compositionally biased region" description="Polar residues" evidence="1">
    <location>
        <begin position="1"/>
        <end position="36"/>
    </location>
</feature>
<evidence type="ECO:0000313" key="3">
    <source>
        <dbReference type="EMBL" id="CAF4490638.1"/>
    </source>
</evidence>
<reference evidence="2" key="1">
    <citation type="submission" date="2021-02" db="EMBL/GenBank/DDBJ databases">
        <authorList>
            <person name="Nowell W R."/>
        </authorList>
    </citation>
    <scope>NUCLEOTIDE SEQUENCE</scope>
</reference>
<gene>
    <name evidence="2" type="ORF">GPM918_LOCUS42945</name>
    <name evidence="3" type="ORF">SRO942_LOCUS44315</name>
</gene>
<accession>A0A816BAB4</accession>
<feature type="compositionally biased region" description="Basic and acidic residues" evidence="1">
    <location>
        <begin position="38"/>
        <end position="48"/>
    </location>
</feature>